<protein>
    <submittedName>
        <fullName evidence="1">DNA-binding protein</fullName>
    </submittedName>
</protein>
<dbReference type="RefSeq" id="WP_130990111.1">
    <property type="nucleotide sequence ID" value="NZ_SISK01000002.1"/>
</dbReference>
<organism evidence="1 2">
    <name type="scientific">Paracoccus subflavus</name>
    <dbReference type="NCBI Taxonomy" id="2528244"/>
    <lineage>
        <taxon>Bacteria</taxon>
        <taxon>Pseudomonadati</taxon>
        <taxon>Pseudomonadota</taxon>
        <taxon>Alphaproteobacteria</taxon>
        <taxon>Rhodobacterales</taxon>
        <taxon>Paracoccaceae</taxon>
        <taxon>Paracoccus</taxon>
    </lineage>
</organism>
<reference evidence="1 2" key="1">
    <citation type="submission" date="2019-02" db="EMBL/GenBank/DDBJ databases">
        <title>Paracoccus subflavus sp. nov., isolated from marine sediment of the Pacific Ocean.</title>
        <authorList>
            <person name="Zhang G."/>
        </authorList>
    </citation>
    <scope>NUCLEOTIDE SEQUENCE [LARGE SCALE GENOMIC DNA]</scope>
    <source>
        <strain evidence="1 2">GY0581</strain>
    </source>
</reference>
<dbReference type="OrthoDB" id="5679056at2"/>
<dbReference type="GO" id="GO:0003677">
    <property type="term" value="F:DNA binding"/>
    <property type="evidence" value="ECO:0007669"/>
    <property type="project" value="UniProtKB-KW"/>
</dbReference>
<dbReference type="InterPro" id="IPR010982">
    <property type="entry name" value="Lambda_DNA-bd_dom_sf"/>
</dbReference>
<keyword evidence="1" id="KW-0238">DNA-binding</keyword>
<dbReference type="InterPro" id="IPR026365">
    <property type="entry name" value="BcepMu_gp16"/>
</dbReference>
<name>A0A4Q9G768_9RHOB</name>
<evidence type="ECO:0000313" key="2">
    <source>
        <dbReference type="Proteomes" id="UP000293520"/>
    </source>
</evidence>
<keyword evidence="2" id="KW-1185">Reference proteome</keyword>
<dbReference type="Gene3D" id="1.10.260.40">
    <property type="entry name" value="lambda repressor-like DNA-binding domains"/>
    <property type="match status" value="1"/>
</dbReference>
<dbReference type="NCBIfam" id="TIGR04111">
    <property type="entry name" value="BcepMu_gp16"/>
    <property type="match status" value="1"/>
</dbReference>
<proteinExistence type="predicted"/>
<dbReference type="AlphaFoldDB" id="A0A4Q9G768"/>
<dbReference type="EMBL" id="SISK01000002">
    <property type="protein sequence ID" value="TBN42686.1"/>
    <property type="molecule type" value="Genomic_DNA"/>
</dbReference>
<accession>A0A4Q9G768</accession>
<evidence type="ECO:0000313" key="1">
    <source>
        <dbReference type="EMBL" id="TBN42686.1"/>
    </source>
</evidence>
<gene>
    <name evidence="1" type="ORF">EYE42_04515</name>
</gene>
<sequence length="59" mass="6579">MATELELAREELRRQGKSIPQWAEDNGFPARAVRAVLYGHNKGLRGQSFRIAAALGLKE</sequence>
<dbReference type="Proteomes" id="UP000293520">
    <property type="component" value="Unassembled WGS sequence"/>
</dbReference>
<comment type="caution">
    <text evidence="1">The sequence shown here is derived from an EMBL/GenBank/DDBJ whole genome shotgun (WGS) entry which is preliminary data.</text>
</comment>